<dbReference type="EMBL" id="MU154552">
    <property type="protein sequence ID" value="KAF9496458.1"/>
    <property type="molecule type" value="Genomic_DNA"/>
</dbReference>
<name>A0A9P5ZY72_PLEER</name>
<evidence type="ECO:0000313" key="3">
    <source>
        <dbReference type="Proteomes" id="UP000807025"/>
    </source>
</evidence>
<dbReference type="Proteomes" id="UP000807025">
    <property type="component" value="Unassembled WGS sequence"/>
</dbReference>
<keyword evidence="3" id="KW-1185">Reference proteome</keyword>
<organism evidence="2 3">
    <name type="scientific">Pleurotus eryngii</name>
    <name type="common">Boletus of the steppes</name>
    <dbReference type="NCBI Taxonomy" id="5323"/>
    <lineage>
        <taxon>Eukaryota</taxon>
        <taxon>Fungi</taxon>
        <taxon>Dikarya</taxon>
        <taxon>Basidiomycota</taxon>
        <taxon>Agaricomycotina</taxon>
        <taxon>Agaricomycetes</taxon>
        <taxon>Agaricomycetidae</taxon>
        <taxon>Agaricales</taxon>
        <taxon>Pleurotineae</taxon>
        <taxon>Pleurotaceae</taxon>
        <taxon>Pleurotus</taxon>
    </lineage>
</organism>
<evidence type="ECO:0000256" key="1">
    <source>
        <dbReference type="SAM" id="MobiDB-lite"/>
    </source>
</evidence>
<feature type="compositionally biased region" description="Low complexity" evidence="1">
    <location>
        <begin position="30"/>
        <end position="39"/>
    </location>
</feature>
<feature type="compositionally biased region" description="Basic residues" evidence="1">
    <location>
        <begin position="40"/>
        <end position="52"/>
    </location>
</feature>
<sequence>MARTAKIRKRMAVRGGRTRWSRSRLRTRISTRTTSAPRTLRARTTRKNRRCRSSCPRSPRTRISQHNTLAQRICRRSTLSPRSSPKHSKDNREGRCTTVRRTTAARPPRPRPRRSTPFHPFSSSTNNNTSPSRKTRLSTAAYTATPAAHMLSKDTTRNRVMDSSGSGIPVGWPGGWDSSCPGALGQHAYRRSVRVLRLPARDVQHVLLAPALALSQALVSLDLLFIHLHLHFHLRAEYNNGIVGGGIGEEYAGFQGFGADVYGYHGFNGAVHGWSTGRMHLLPRVHRARPERGPVRRVRIVPRVQRWVRWACSCRTTLISRRFSRSSSGSRPRRPPIFERAETRCRRRRRASCMSRRTSTVGLGNTRSITWMEGTWVWAGWAEG</sequence>
<dbReference type="AlphaFoldDB" id="A0A9P5ZY72"/>
<protein>
    <submittedName>
        <fullName evidence="2">Uncharacterized protein</fullName>
    </submittedName>
</protein>
<accession>A0A9P5ZY72</accession>
<proteinExistence type="predicted"/>
<gene>
    <name evidence="2" type="ORF">BDN71DRAFT_752680</name>
</gene>
<feature type="compositionally biased region" description="Low complexity" evidence="1">
    <location>
        <begin position="117"/>
        <end position="132"/>
    </location>
</feature>
<feature type="region of interest" description="Disordered" evidence="1">
    <location>
        <begin position="1"/>
        <end position="137"/>
    </location>
</feature>
<feature type="compositionally biased region" description="Polar residues" evidence="1">
    <location>
        <begin position="61"/>
        <end position="70"/>
    </location>
</feature>
<evidence type="ECO:0000313" key="2">
    <source>
        <dbReference type="EMBL" id="KAF9496458.1"/>
    </source>
</evidence>
<comment type="caution">
    <text evidence="2">The sequence shown here is derived from an EMBL/GenBank/DDBJ whole genome shotgun (WGS) entry which is preliminary data.</text>
</comment>
<feature type="compositionally biased region" description="Low complexity" evidence="1">
    <location>
        <begin position="97"/>
        <end position="106"/>
    </location>
</feature>
<feature type="compositionally biased region" description="Basic residues" evidence="1">
    <location>
        <begin position="1"/>
        <end position="29"/>
    </location>
</feature>
<reference evidence="2" key="1">
    <citation type="submission" date="2020-11" db="EMBL/GenBank/DDBJ databases">
        <authorList>
            <consortium name="DOE Joint Genome Institute"/>
            <person name="Ahrendt S."/>
            <person name="Riley R."/>
            <person name="Andreopoulos W."/>
            <person name="Labutti K."/>
            <person name="Pangilinan J."/>
            <person name="Ruiz-Duenas F.J."/>
            <person name="Barrasa J.M."/>
            <person name="Sanchez-Garcia M."/>
            <person name="Camarero S."/>
            <person name="Miyauchi S."/>
            <person name="Serrano A."/>
            <person name="Linde D."/>
            <person name="Babiker R."/>
            <person name="Drula E."/>
            <person name="Ayuso-Fernandez I."/>
            <person name="Pacheco R."/>
            <person name="Padilla G."/>
            <person name="Ferreira P."/>
            <person name="Barriuso J."/>
            <person name="Kellner H."/>
            <person name="Castanera R."/>
            <person name="Alfaro M."/>
            <person name="Ramirez L."/>
            <person name="Pisabarro A.G."/>
            <person name="Kuo A."/>
            <person name="Tritt A."/>
            <person name="Lipzen A."/>
            <person name="He G."/>
            <person name="Yan M."/>
            <person name="Ng V."/>
            <person name="Cullen D."/>
            <person name="Martin F."/>
            <person name="Rosso M.-N."/>
            <person name="Henrissat B."/>
            <person name="Hibbett D."/>
            <person name="Martinez A.T."/>
            <person name="Grigoriev I.V."/>
        </authorList>
    </citation>
    <scope>NUCLEOTIDE SEQUENCE</scope>
    <source>
        <strain evidence="2">ATCC 90797</strain>
    </source>
</reference>